<dbReference type="EMBL" id="OA883129">
    <property type="protein sequence ID" value="CAD7278043.1"/>
    <property type="molecule type" value="Genomic_DNA"/>
</dbReference>
<reference evidence="1" key="1">
    <citation type="submission" date="2020-11" db="EMBL/GenBank/DDBJ databases">
        <authorList>
            <person name="Tran Van P."/>
        </authorList>
    </citation>
    <scope>NUCLEOTIDE SEQUENCE</scope>
</reference>
<gene>
    <name evidence="1" type="ORF">NMOB1V02_LOCUS5758</name>
</gene>
<keyword evidence="2" id="KW-1185">Reference proteome</keyword>
<dbReference type="OrthoDB" id="6287170at2759"/>
<dbReference type="EMBL" id="CAJPEX010001092">
    <property type="protein sequence ID" value="CAG0918195.1"/>
    <property type="molecule type" value="Genomic_DNA"/>
</dbReference>
<protein>
    <submittedName>
        <fullName evidence="1">Uncharacterized protein</fullName>
    </submittedName>
</protein>
<evidence type="ECO:0000313" key="1">
    <source>
        <dbReference type="EMBL" id="CAD7278043.1"/>
    </source>
</evidence>
<sequence>MNAVGSRHQPWEMKCDQASVEDGSALQSQESFRLRAGMLEENRGDFCQQSGTMSSYAVNDVSGSGLLKMPMASRFGSGMNPAHITRCQLIRSYWQPNAWNAQTLIRSKQFAPEQNRLMGGEYVGHSGGLLGPGIPDPVFGDHLRCPYSATDHGKQATGLSAGTQFAQGINQAYLSRTGKRISYPPMPGSMYPGDGLKPPAPPLLRSPSEPMKSRSLDDFRGMVGPGWPYVTTRGTIALWINRFIMVEITCDSAIRVLNYQSNILLALDASGQSAAMVHPNGRVYQHNNRVEIMINESDGNNKYAKMWYKGVSFTSERSSLVYLVDEGGTRTTADRFSRQMSAPAFATSVVFLSGSCHGEVAFKECYEILKERFQHYSKGNTKVWTINDVRVVQSDEASLTVTRDSEDEEGAPVKRKLKTAVNSGTALLSTPMVHSTATLGRSTHLFVKRGEKRLHKDPTSFVVRNGGHSAGFDENGRLKVF</sequence>
<dbReference type="Proteomes" id="UP000678499">
    <property type="component" value="Unassembled WGS sequence"/>
</dbReference>
<proteinExistence type="predicted"/>
<accession>A0A7R9BMF1</accession>
<evidence type="ECO:0000313" key="2">
    <source>
        <dbReference type="Proteomes" id="UP000678499"/>
    </source>
</evidence>
<dbReference type="GO" id="GO:0005615">
    <property type="term" value="C:extracellular space"/>
    <property type="evidence" value="ECO:0007669"/>
    <property type="project" value="TreeGrafter"/>
</dbReference>
<name>A0A7R9BMF1_9CRUS</name>
<dbReference type="PANTHER" id="PTHR39075:SF1">
    <property type="entry name" value="FI19908P1"/>
    <property type="match status" value="1"/>
</dbReference>
<dbReference type="PANTHER" id="PTHR39075">
    <property type="entry name" value="FI19908P1"/>
    <property type="match status" value="1"/>
</dbReference>
<dbReference type="AlphaFoldDB" id="A0A7R9BMF1"/>
<organism evidence="1">
    <name type="scientific">Notodromas monacha</name>
    <dbReference type="NCBI Taxonomy" id="399045"/>
    <lineage>
        <taxon>Eukaryota</taxon>
        <taxon>Metazoa</taxon>
        <taxon>Ecdysozoa</taxon>
        <taxon>Arthropoda</taxon>
        <taxon>Crustacea</taxon>
        <taxon>Oligostraca</taxon>
        <taxon>Ostracoda</taxon>
        <taxon>Podocopa</taxon>
        <taxon>Podocopida</taxon>
        <taxon>Cypridocopina</taxon>
        <taxon>Cypridoidea</taxon>
        <taxon>Cyprididae</taxon>
        <taxon>Notodromas</taxon>
    </lineage>
</organism>